<organism evidence="3 4">
    <name type="scientific">Halobacillus campisalis</name>
    <dbReference type="NCBI Taxonomy" id="435909"/>
    <lineage>
        <taxon>Bacteria</taxon>
        <taxon>Bacillati</taxon>
        <taxon>Bacillota</taxon>
        <taxon>Bacilli</taxon>
        <taxon>Bacillales</taxon>
        <taxon>Bacillaceae</taxon>
        <taxon>Halobacillus</taxon>
    </lineage>
</organism>
<dbReference type="InterPro" id="IPR036249">
    <property type="entry name" value="Thioredoxin-like_sf"/>
</dbReference>
<dbReference type="InterPro" id="IPR000866">
    <property type="entry name" value="AhpC/TSA"/>
</dbReference>
<feature type="domain" description="Thioredoxin" evidence="2">
    <location>
        <begin position="4"/>
        <end position="168"/>
    </location>
</feature>
<dbReference type="RefSeq" id="WP_289217280.1">
    <property type="nucleotide sequence ID" value="NZ_JAPVRC010000016.1"/>
</dbReference>
<dbReference type="Proteomes" id="UP001596494">
    <property type="component" value="Unassembled WGS sequence"/>
</dbReference>
<dbReference type="InterPro" id="IPR013766">
    <property type="entry name" value="Thioredoxin_domain"/>
</dbReference>
<reference evidence="4" key="1">
    <citation type="journal article" date="2019" name="Int. J. Syst. Evol. Microbiol.">
        <title>The Global Catalogue of Microorganisms (GCM) 10K type strain sequencing project: providing services to taxonomists for standard genome sequencing and annotation.</title>
        <authorList>
            <consortium name="The Broad Institute Genomics Platform"/>
            <consortium name="The Broad Institute Genome Sequencing Center for Infectious Disease"/>
            <person name="Wu L."/>
            <person name="Ma J."/>
        </authorList>
    </citation>
    <scope>NUCLEOTIDE SEQUENCE [LARGE SCALE GENOMIC DNA]</scope>
    <source>
        <strain evidence="4">CCUG 73951</strain>
    </source>
</reference>
<evidence type="ECO:0000259" key="2">
    <source>
        <dbReference type="PROSITE" id="PS51352"/>
    </source>
</evidence>
<keyword evidence="1" id="KW-1015">Disulfide bond</keyword>
<keyword evidence="4" id="KW-1185">Reference proteome</keyword>
<comment type="caution">
    <text evidence="3">The sequence shown here is derived from an EMBL/GenBank/DDBJ whole genome shotgun (WGS) entry which is preliminary data.</text>
</comment>
<dbReference type="SUPFAM" id="SSF52833">
    <property type="entry name" value="Thioredoxin-like"/>
    <property type="match status" value="1"/>
</dbReference>
<gene>
    <name evidence="3" type="ORF">ACFQMN_11805</name>
</gene>
<dbReference type="Gene3D" id="3.40.30.10">
    <property type="entry name" value="Glutaredoxin"/>
    <property type="match status" value="1"/>
</dbReference>
<accession>A0ABW2K4B0</accession>
<dbReference type="PROSITE" id="PS51352">
    <property type="entry name" value="THIOREDOXIN_2"/>
    <property type="match status" value="1"/>
</dbReference>
<sequence length="175" mass="20329">MPRLNIGSSVPSFRLPSAHKDKYAFEDYRLKHKNYWHLIVFFRGSWSLACTEELQKLESEKEELKNHNLLITAISTDSLQNLELFVEKYHLTFPVLSDEFFTIGEAFDVFQNTGEDPYNNHCPHHEPAHFIVNQDGILLYQQKQSAPFGRPSPCDICKNVDYLNRLATQVPKRSS</sequence>
<dbReference type="EMBL" id="JBHTBY010000010">
    <property type="protein sequence ID" value="MFC7321559.1"/>
    <property type="molecule type" value="Genomic_DNA"/>
</dbReference>
<dbReference type="Pfam" id="PF00578">
    <property type="entry name" value="AhpC-TSA"/>
    <property type="match status" value="1"/>
</dbReference>
<proteinExistence type="predicted"/>
<name>A0ABW2K4B0_9BACI</name>
<evidence type="ECO:0000313" key="3">
    <source>
        <dbReference type="EMBL" id="MFC7321559.1"/>
    </source>
</evidence>
<evidence type="ECO:0000313" key="4">
    <source>
        <dbReference type="Proteomes" id="UP001596494"/>
    </source>
</evidence>
<evidence type="ECO:0000256" key="1">
    <source>
        <dbReference type="ARBA" id="ARBA00023157"/>
    </source>
</evidence>
<protein>
    <submittedName>
        <fullName evidence="3">Peroxiredoxin family protein</fullName>
    </submittedName>
</protein>